<proteinExistence type="predicted"/>
<dbReference type="AlphaFoldDB" id="A0A919G1I6"/>
<comment type="caution">
    <text evidence="2">The sequence shown here is derived from an EMBL/GenBank/DDBJ whole genome shotgun (WGS) entry which is preliminary data.</text>
</comment>
<protein>
    <submittedName>
        <fullName evidence="2">Uncharacterized protein</fullName>
    </submittedName>
</protein>
<dbReference type="Proteomes" id="UP000617734">
    <property type="component" value="Unassembled WGS sequence"/>
</dbReference>
<dbReference type="EMBL" id="BNBO01000029">
    <property type="protein sequence ID" value="GHH76477.1"/>
    <property type="molecule type" value="Genomic_DNA"/>
</dbReference>
<reference evidence="2" key="2">
    <citation type="submission" date="2020-09" db="EMBL/GenBank/DDBJ databases">
        <authorList>
            <person name="Sun Q."/>
            <person name="Ohkuma M."/>
        </authorList>
    </citation>
    <scope>NUCLEOTIDE SEQUENCE</scope>
    <source>
        <strain evidence="2">JCM 4646</strain>
    </source>
</reference>
<accession>A0A919G1I6</accession>
<keyword evidence="3" id="KW-1185">Reference proteome</keyword>
<evidence type="ECO:0000256" key="1">
    <source>
        <dbReference type="SAM" id="MobiDB-lite"/>
    </source>
</evidence>
<organism evidence="2 3">
    <name type="scientific">Kitasatospora indigofera</name>
    <dbReference type="NCBI Taxonomy" id="67307"/>
    <lineage>
        <taxon>Bacteria</taxon>
        <taxon>Bacillati</taxon>
        <taxon>Actinomycetota</taxon>
        <taxon>Actinomycetes</taxon>
        <taxon>Kitasatosporales</taxon>
        <taxon>Streptomycetaceae</taxon>
        <taxon>Kitasatospora</taxon>
    </lineage>
</organism>
<sequence length="397" mass="41859">MAPGADRACPEGPGTPDSGMPGSRDARSRPAGGRERPKFRCPRPPGLLGCRGYDDEGDGLAVFGCADCGTVLTAAVSEVALPIHLSATHWETLHPPLLEAGTYAVDPEPNGPPWRRWEEAVAEEAAGRGIFAPVGALSDGPTDTVLLAPGDLRGTGLILERADGYCMGIDGRAGPNLACLGCGLPVGTRMDDCGQWQLVRLLPHALVRLPGPPERPVMAWSRLPADGALWHGLSEFRDIPAGVALAHLVVAARGGPVEPAPGPVAELLGPTIAALLPPGAGAKRLDLAGPGYGEPAADLLLVPVHPQTGAVWRPGRGAVAVPVEASFWAELAFPVHRTRLPVVGGLPAGVERDDPLPLFWRSRYWPSRDAFRYTLARMPAVREPWLRAASARARAWY</sequence>
<reference evidence="2" key="1">
    <citation type="journal article" date="2014" name="Int. J. Syst. Evol. Microbiol.">
        <title>Complete genome sequence of Corynebacterium casei LMG S-19264T (=DSM 44701T), isolated from a smear-ripened cheese.</title>
        <authorList>
            <consortium name="US DOE Joint Genome Institute (JGI-PGF)"/>
            <person name="Walter F."/>
            <person name="Albersmeier A."/>
            <person name="Kalinowski J."/>
            <person name="Ruckert C."/>
        </authorList>
    </citation>
    <scope>NUCLEOTIDE SEQUENCE</scope>
    <source>
        <strain evidence="2">JCM 4646</strain>
    </source>
</reference>
<evidence type="ECO:0000313" key="3">
    <source>
        <dbReference type="Proteomes" id="UP000617734"/>
    </source>
</evidence>
<name>A0A919G1I6_9ACTN</name>
<feature type="compositionally biased region" description="Basic and acidic residues" evidence="1">
    <location>
        <begin position="24"/>
        <end position="38"/>
    </location>
</feature>
<gene>
    <name evidence="2" type="ORF">GCM10018781_47760</name>
</gene>
<evidence type="ECO:0000313" key="2">
    <source>
        <dbReference type="EMBL" id="GHH76477.1"/>
    </source>
</evidence>
<feature type="region of interest" description="Disordered" evidence="1">
    <location>
        <begin position="1"/>
        <end position="41"/>
    </location>
</feature>